<dbReference type="AlphaFoldDB" id="A0A1L6JHA8"/>
<dbReference type="GO" id="GO:0016853">
    <property type="term" value="F:isomerase activity"/>
    <property type="evidence" value="ECO:0007669"/>
    <property type="project" value="UniProtKB-KW"/>
</dbReference>
<dbReference type="RefSeq" id="WP_075153426.1">
    <property type="nucleotide sequence ID" value="NZ_CP018821.1"/>
</dbReference>
<keyword evidence="1" id="KW-0479">Metal-binding</keyword>
<sequence>MPVIRLETKTVAKPWGRWSTGPWFDDVAAREEPVGEIWFELPPGSGLDDPELLVKYLFTSRRLSVQVHPDDATAKAYGLPRGKSEAWQILEAEPGASVALGLRTWVTRERLRAAARDGSIVGLLDWKPARAGDFWYAPAGTIHAIGAGLSLIEIQQNVDVTYRLYDYGSNRELHLDEAVEAARPAPYEAPFAPFELARGRRVLAAGGPFVVERWADAFTGILAPRRGEPVWLIPLRGEAVVGSEPIEPGGVWIVAGDAGVNFTGSCDLLVAYSGRAVHEALIG</sequence>
<keyword evidence="3" id="KW-0614">Plasmid</keyword>
<evidence type="ECO:0000313" key="4">
    <source>
        <dbReference type="Proteomes" id="UP000185161"/>
    </source>
</evidence>
<dbReference type="InterPro" id="IPR014710">
    <property type="entry name" value="RmlC-like_jellyroll"/>
</dbReference>
<protein>
    <submittedName>
        <fullName evidence="3">Phosphoheptose isomerase</fullName>
    </submittedName>
</protein>
<accession>A0A1L6JHA8</accession>
<organism evidence="3 4">
    <name type="scientific">Sphingomonas koreensis</name>
    <dbReference type="NCBI Taxonomy" id="93064"/>
    <lineage>
        <taxon>Bacteria</taxon>
        <taxon>Pseudomonadati</taxon>
        <taxon>Pseudomonadota</taxon>
        <taxon>Alphaproteobacteria</taxon>
        <taxon>Sphingomonadales</taxon>
        <taxon>Sphingomonadaceae</taxon>
        <taxon>Sphingomonas</taxon>
    </lineage>
</organism>
<dbReference type="KEGG" id="skr:BRX40_22370"/>
<reference evidence="4" key="1">
    <citation type="submission" date="2016-12" db="EMBL/GenBank/DDBJ databases">
        <title>Whole genome sequencing of Sphingomonas sp. ABOJV.</title>
        <authorList>
            <person name="Conlan S."/>
            <person name="Thomas P.J."/>
            <person name="Mullikin J."/>
            <person name="Palmore T.N."/>
            <person name="Frank K.M."/>
            <person name="Segre J.A."/>
        </authorList>
    </citation>
    <scope>NUCLEOTIDE SEQUENCE [LARGE SCALE GENOMIC DNA]</scope>
    <source>
        <strain evidence="4">ABOJV</strain>
        <plasmid evidence="4">Plasmid tig00000001</plasmid>
    </source>
</reference>
<dbReference type="GO" id="GO:0046872">
    <property type="term" value="F:metal ion binding"/>
    <property type="evidence" value="ECO:0007669"/>
    <property type="project" value="UniProtKB-KW"/>
</dbReference>
<keyword evidence="2" id="KW-0862">Zinc</keyword>
<evidence type="ECO:0000256" key="2">
    <source>
        <dbReference type="ARBA" id="ARBA00022833"/>
    </source>
</evidence>
<proteinExistence type="predicted"/>
<dbReference type="EMBL" id="CP018821">
    <property type="protein sequence ID" value="APR55346.1"/>
    <property type="molecule type" value="Genomic_DNA"/>
</dbReference>
<dbReference type="SUPFAM" id="SSF51182">
    <property type="entry name" value="RmlC-like cupins"/>
    <property type="match status" value="1"/>
</dbReference>
<dbReference type="Proteomes" id="UP000185161">
    <property type="component" value="Plasmid tig00000001"/>
</dbReference>
<evidence type="ECO:0000256" key="1">
    <source>
        <dbReference type="ARBA" id="ARBA00022723"/>
    </source>
</evidence>
<dbReference type="GeneID" id="44135314"/>
<keyword evidence="4" id="KW-1185">Reference proteome</keyword>
<gene>
    <name evidence="3" type="ORF">BRX40_22370</name>
</gene>
<keyword evidence="3" id="KW-0413">Isomerase</keyword>
<dbReference type="InterPro" id="IPR051804">
    <property type="entry name" value="Carb_Metab_Reg_Kinase/Isom"/>
</dbReference>
<dbReference type="PANTHER" id="PTHR42742:SF3">
    <property type="entry name" value="FRUCTOKINASE"/>
    <property type="match status" value="1"/>
</dbReference>
<geneLocation type="plasmid" evidence="3 4">
    <name>tig00000001</name>
</geneLocation>
<evidence type="ECO:0000313" key="3">
    <source>
        <dbReference type="EMBL" id="APR55346.1"/>
    </source>
</evidence>
<dbReference type="InterPro" id="IPR011051">
    <property type="entry name" value="RmlC_Cupin_sf"/>
</dbReference>
<dbReference type="PANTHER" id="PTHR42742">
    <property type="entry name" value="TRANSCRIPTIONAL REPRESSOR MPRA"/>
    <property type="match status" value="1"/>
</dbReference>
<dbReference type="CDD" id="cd07010">
    <property type="entry name" value="cupin_PMI_type_I_N_bac"/>
    <property type="match status" value="1"/>
</dbReference>
<name>A0A1L6JHA8_9SPHN</name>
<dbReference type="Gene3D" id="2.60.120.10">
    <property type="entry name" value="Jelly Rolls"/>
    <property type="match status" value="1"/>
</dbReference>